<feature type="domain" description="Ketoreductase" evidence="3">
    <location>
        <begin position="5"/>
        <end position="180"/>
    </location>
</feature>
<dbReference type="SUPFAM" id="SSF51735">
    <property type="entry name" value="NAD(P)-binding Rossmann-fold domains"/>
    <property type="match status" value="1"/>
</dbReference>
<evidence type="ECO:0000259" key="3">
    <source>
        <dbReference type="SMART" id="SM00822"/>
    </source>
</evidence>
<organism evidence="4 5">
    <name type="scientific">Mycena chlorophos</name>
    <name type="common">Agaric fungus</name>
    <name type="synonym">Agaricus chlorophos</name>
    <dbReference type="NCBI Taxonomy" id="658473"/>
    <lineage>
        <taxon>Eukaryota</taxon>
        <taxon>Fungi</taxon>
        <taxon>Dikarya</taxon>
        <taxon>Basidiomycota</taxon>
        <taxon>Agaricomycotina</taxon>
        <taxon>Agaricomycetes</taxon>
        <taxon>Agaricomycetidae</taxon>
        <taxon>Agaricales</taxon>
        <taxon>Marasmiineae</taxon>
        <taxon>Mycenaceae</taxon>
        <taxon>Mycena</taxon>
    </lineage>
</organism>
<dbReference type="GO" id="GO:0019748">
    <property type="term" value="P:secondary metabolic process"/>
    <property type="evidence" value="ECO:0007669"/>
    <property type="project" value="TreeGrafter"/>
</dbReference>
<reference evidence="4" key="1">
    <citation type="submission" date="2020-05" db="EMBL/GenBank/DDBJ databases">
        <title>Mycena genomes resolve the evolution of fungal bioluminescence.</title>
        <authorList>
            <person name="Tsai I.J."/>
        </authorList>
    </citation>
    <scope>NUCLEOTIDE SEQUENCE</scope>
    <source>
        <strain evidence="4">110903Hualien_Pintung</strain>
    </source>
</reference>
<dbReference type="GO" id="GO:0005737">
    <property type="term" value="C:cytoplasm"/>
    <property type="evidence" value="ECO:0007669"/>
    <property type="project" value="TreeGrafter"/>
</dbReference>
<keyword evidence="5" id="KW-1185">Reference proteome</keyword>
<proteinExistence type="inferred from homology"/>
<sequence>MADNKVVLVTGGNTGLGYEIVKALYASSQPYTLLIGARTPSKGESAIAQLKSEVPTSHSSLSVIQVDVSSDTSIEAALATISSTHGRLDALINNAGALFDTQVEAGSAASLRAAFNANWDTNVSGTHVLTTLAVPLLLKSADPRVLFITSGTASLGETEEANWGRHPSLPRLNAPPPAGWPKEGFRSSVGYRSSKTGLNMLMREWARILKNDGVKVWAISPGFLATNLGGVGADLLKKMGALEPSTGGQFIRAVVEGQHDKLVGQVIRPGPHTVVMW</sequence>
<comment type="caution">
    <text evidence="4">The sequence shown here is derived from an EMBL/GenBank/DDBJ whole genome shotgun (WGS) entry which is preliminary data.</text>
</comment>
<dbReference type="InterPro" id="IPR002347">
    <property type="entry name" value="SDR_fam"/>
</dbReference>
<dbReference type="InterPro" id="IPR036291">
    <property type="entry name" value="NAD(P)-bd_dom_sf"/>
</dbReference>
<dbReference type="PANTHER" id="PTHR43544:SF32">
    <property type="entry name" value="CHAIN DEHYDROGENASE, PUTATIVE (AFU_ORTHOLOGUE AFUA_5G01530)-RELATED"/>
    <property type="match status" value="1"/>
</dbReference>
<evidence type="ECO:0000256" key="2">
    <source>
        <dbReference type="SAM" id="MobiDB-lite"/>
    </source>
</evidence>
<comment type="similarity">
    <text evidence="1">Belongs to the short-chain dehydrogenases/reductases (SDR) family.</text>
</comment>
<dbReference type="PANTHER" id="PTHR43544">
    <property type="entry name" value="SHORT-CHAIN DEHYDROGENASE/REDUCTASE"/>
    <property type="match status" value="1"/>
</dbReference>
<dbReference type="EMBL" id="JACAZE010000003">
    <property type="protein sequence ID" value="KAF7319265.1"/>
    <property type="molecule type" value="Genomic_DNA"/>
</dbReference>
<dbReference type="SMART" id="SM00822">
    <property type="entry name" value="PKS_KR"/>
    <property type="match status" value="1"/>
</dbReference>
<dbReference type="InterPro" id="IPR051468">
    <property type="entry name" value="Fungal_SecMetab_SDRs"/>
</dbReference>
<dbReference type="Gene3D" id="3.40.50.720">
    <property type="entry name" value="NAD(P)-binding Rossmann-like Domain"/>
    <property type="match status" value="1"/>
</dbReference>
<gene>
    <name evidence="4" type="ORF">HMN09_00264000</name>
</gene>
<name>A0A8H6THZ1_MYCCL</name>
<evidence type="ECO:0000256" key="1">
    <source>
        <dbReference type="ARBA" id="ARBA00006484"/>
    </source>
</evidence>
<accession>A0A8H6THZ1</accession>
<dbReference type="Pfam" id="PF00106">
    <property type="entry name" value="adh_short"/>
    <property type="match status" value="2"/>
</dbReference>
<dbReference type="OrthoDB" id="1933717at2759"/>
<feature type="region of interest" description="Disordered" evidence="2">
    <location>
        <begin position="158"/>
        <end position="179"/>
    </location>
</feature>
<evidence type="ECO:0000313" key="5">
    <source>
        <dbReference type="Proteomes" id="UP000613580"/>
    </source>
</evidence>
<dbReference type="AlphaFoldDB" id="A0A8H6THZ1"/>
<evidence type="ECO:0000313" key="4">
    <source>
        <dbReference type="EMBL" id="KAF7319265.1"/>
    </source>
</evidence>
<dbReference type="PRINTS" id="PR00081">
    <property type="entry name" value="GDHRDH"/>
</dbReference>
<dbReference type="GO" id="GO:0016491">
    <property type="term" value="F:oxidoreductase activity"/>
    <property type="evidence" value="ECO:0007669"/>
    <property type="project" value="TreeGrafter"/>
</dbReference>
<dbReference type="Proteomes" id="UP000613580">
    <property type="component" value="Unassembled WGS sequence"/>
</dbReference>
<dbReference type="InterPro" id="IPR057326">
    <property type="entry name" value="KR_dom"/>
</dbReference>
<protein>
    <recommendedName>
        <fullName evidence="3">Ketoreductase domain-containing protein</fullName>
    </recommendedName>
</protein>